<feature type="transmembrane region" description="Helical" evidence="6">
    <location>
        <begin position="89"/>
        <end position="111"/>
    </location>
</feature>
<dbReference type="Pfam" id="PF04172">
    <property type="entry name" value="LrgB"/>
    <property type="match status" value="1"/>
</dbReference>
<keyword evidence="4 6" id="KW-1133">Transmembrane helix</keyword>
<feature type="transmembrane region" description="Helical" evidence="6">
    <location>
        <begin position="57"/>
        <end position="77"/>
    </location>
</feature>
<dbReference type="InterPro" id="IPR007300">
    <property type="entry name" value="CidB/LrgB"/>
</dbReference>
<keyword evidence="5 6" id="KW-0472">Membrane</keyword>
<accession>A0ABS2SR97</accession>
<feature type="transmembrane region" description="Helical" evidence="6">
    <location>
        <begin position="148"/>
        <end position="168"/>
    </location>
</feature>
<proteinExistence type="predicted"/>
<feature type="transmembrane region" description="Helical" evidence="6">
    <location>
        <begin position="6"/>
        <end position="25"/>
    </location>
</feature>
<evidence type="ECO:0000256" key="6">
    <source>
        <dbReference type="SAM" id="Phobius"/>
    </source>
</evidence>
<dbReference type="PANTHER" id="PTHR30249:SF17">
    <property type="entry name" value="HOLIN-LIKE PROTEIN CIDB"/>
    <property type="match status" value="1"/>
</dbReference>
<evidence type="ECO:0000256" key="3">
    <source>
        <dbReference type="ARBA" id="ARBA00022692"/>
    </source>
</evidence>
<evidence type="ECO:0000256" key="2">
    <source>
        <dbReference type="ARBA" id="ARBA00022475"/>
    </source>
</evidence>
<sequence>MTSFLIGVLMVCLTVVIFFWMRRIYLKKPNPFLLPVITTTFILFVLLVASGTSYETYMIGGAWLNELMGPAIVALAYPLYIKRHVVIKFSVMISAGVASGLMIGFGSIFALSTLSGVEQVFVASMLPKSITAPVAVELSAALNGIPPLTAVFVLIAGLTGILFGPTVMKWSRINSLNSKSIALGAASHAMGISKAAEYGDVPLSMSSIAMIVSAISASILLPIVLFFV</sequence>
<keyword evidence="8" id="KW-1185">Reference proteome</keyword>
<evidence type="ECO:0000256" key="5">
    <source>
        <dbReference type="ARBA" id="ARBA00023136"/>
    </source>
</evidence>
<name>A0ABS2SR97_9BACI</name>
<reference evidence="7" key="1">
    <citation type="submission" date="2021-01" db="EMBL/GenBank/DDBJ databases">
        <title>Genomic Encyclopedia of Type Strains, Phase IV (KMG-IV): sequencing the most valuable type-strain genomes for metagenomic binning, comparative biology and taxonomic classification.</title>
        <authorList>
            <person name="Goeker M."/>
        </authorList>
    </citation>
    <scope>NUCLEOTIDE SEQUENCE</scope>
    <source>
        <strain evidence="7">DSM 21943</strain>
    </source>
</reference>
<dbReference type="GO" id="GO:0016787">
    <property type="term" value="F:hydrolase activity"/>
    <property type="evidence" value="ECO:0007669"/>
    <property type="project" value="UniProtKB-KW"/>
</dbReference>
<dbReference type="EMBL" id="JAFBCV010000001">
    <property type="protein sequence ID" value="MBM7837360.1"/>
    <property type="molecule type" value="Genomic_DNA"/>
</dbReference>
<dbReference type="Proteomes" id="UP001179280">
    <property type="component" value="Unassembled WGS sequence"/>
</dbReference>
<evidence type="ECO:0000313" key="8">
    <source>
        <dbReference type="Proteomes" id="UP001179280"/>
    </source>
</evidence>
<dbReference type="PANTHER" id="PTHR30249">
    <property type="entry name" value="PUTATIVE SEROTONIN TRANSPORTER"/>
    <property type="match status" value="1"/>
</dbReference>
<protein>
    <submittedName>
        <fullName evidence="7">Effector of murein hydrolase</fullName>
    </submittedName>
</protein>
<comment type="caution">
    <text evidence="7">The sequence shown here is derived from an EMBL/GenBank/DDBJ whole genome shotgun (WGS) entry which is preliminary data.</text>
</comment>
<keyword evidence="2" id="KW-1003">Cell membrane</keyword>
<gene>
    <name evidence="7" type="ORF">JOC54_000591</name>
</gene>
<evidence type="ECO:0000313" key="7">
    <source>
        <dbReference type="EMBL" id="MBM7837360.1"/>
    </source>
</evidence>
<comment type="subcellular location">
    <subcellularLocation>
        <location evidence="1">Cell membrane</location>
        <topology evidence="1">Multi-pass membrane protein</topology>
    </subcellularLocation>
</comment>
<keyword evidence="7" id="KW-0378">Hydrolase</keyword>
<dbReference type="RefSeq" id="WP_204464279.1">
    <property type="nucleotide sequence ID" value="NZ_JAFBCV010000001.1"/>
</dbReference>
<organism evidence="7 8">
    <name type="scientific">Shouchella xiaoxiensis</name>
    <dbReference type="NCBI Taxonomy" id="766895"/>
    <lineage>
        <taxon>Bacteria</taxon>
        <taxon>Bacillati</taxon>
        <taxon>Bacillota</taxon>
        <taxon>Bacilli</taxon>
        <taxon>Bacillales</taxon>
        <taxon>Bacillaceae</taxon>
        <taxon>Shouchella</taxon>
    </lineage>
</organism>
<feature type="transmembrane region" description="Helical" evidence="6">
    <location>
        <begin position="32"/>
        <end position="51"/>
    </location>
</feature>
<feature type="transmembrane region" description="Helical" evidence="6">
    <location>
        <begin position="208"/>
        <end position="227"/>
    </location>
</feature>
<evidence type="ECO:0000256" key="1">
    <source>
        <dbReference type="ARBA" id="ARBA00004651"/>
    </source>
</evidence>
<evidence type="ECO:0000256" key="4">
    <source>
        <dbReference type="ARBA" id="ARBA00022989"/>
    </source>
</evidence>
<keyword evidence="3 6" id="KW-0812">Transmembrane</keyword>